<comment type="caution">
    <text evidence="4">The sequence shown here is derived from an EMBL/GenBank/DDBJ whole genome shotgun (WGS) entry which is preliminary data.</text>
</comment>
<dbReference type="Pfam" id="PF00293">
    <property type="entry name" value="NUDIX"/>
    <property type="match status" value="1"/>
</dbReference>
<dbReference type="Proteomes" id="UP000637002">
    <property type="component" value="Unassembled WGS sequence"/>
</dbReference>
<evidence type="ECO:0000259" key="3">
    <source>
        <dbReference type="Pfam" id="PF00293"/>
    </source>
</evidence>
<dbReference type="InterPro" id="IPR020084">
    <property type="entry name" value="NUDIX_hydrolase_CS"/>
</dbReference>
<dbReference type="InterPro" id="IPR015797">
    <property type="entry name" value="NUDIX_hydrolase-like_dom_sf"/>
</dbReference>
<dbReference type="PROSITE" id="PS00893">
    <property type="entry name" value="NUDIX_BOX"/>
    <property type="match status" value="1"/>
</dbReference>
<dbReference type="Gene3D" id="3.90.79.10">
    <property type="entry name" value="Nucleoside Triphosphate Pyrophosphohydrolase"/>
    <property type="match status" value="1"/>
</dbReference>
<keyword evidence="2" id="KW-0378">Hydrolase</keyword>
<dbReference type="GO" id="GO:0016787">
    <property type="term" value="F:hydrolase activity"/>
    <property type="evidence" value="ECO:0007669"/>
    <property type="project" value="UniProtKB-KW"/>
</dbReference>
<gene>
    <name evidence="4" type="ORF">GCM10010994_19600</name>
</gene>
<evidence type="ECO:0000313" key="4">
    <source>
        <dbReference type="EMBL" id="GGC61121.1"/>
    </source>
</evidence>
<evidence type="ECO:0000256" key="1">
    <source>
        <dbReference type="ARBA" id="ARBA00001946"/>
    </source>
</evidence>
<sequence>MTVWTPAADIRVKVIGLAWNGPRLLAAEVATSDGTIKGVRPLGGSIHFGETREQALHREFAEELGCPIAIGSPWRVFENIYEHEGAIGHEIVFAADVELMDRSLYDLDRIAFAEDDGLACVARWFSLDALASAGLALYPDGLRDALGG</sequence>
<dbReference type="RefSeq" id="WP_188608967.1">
    <property type="nucleotide sequence ID" value="NZ_BMGG01000003.1"/>
</dbReference>
<proteinExistence type="predicted"/>
<reference evidence="4" key="1">
    <citation type="journal article" date="2014" name="Int. J. Syst. Evol. Microbiol.">
        <title>Complete genome sequence of Corynebacterium casei LMG S-19264T (=DSM 44701T), isolated from a smear-ripened cheese.</title>
        <authorList>
            <consortium name="US DOE Joint Genome Institute (JGI-PGF)"/>
            <person name="Walter F."/>
            <person name="Albersmeier A."/>
            <person name="Kalinowski J."/>
            <person name="Ruckert C."/>
        </authorList>
    </citation>
    <scope>NUCLEOTIDE SEQUENCE</scope>
    <source>
        <strain evidence="4">CGMCC 1.12919</strain>
    </source>
</reference>
<evidence type="ECO:0000313" key="5">
    <source>
        <dbReference type="Proteomes" id="UP000637002"/>
    </source>
</evidence>
<name>A0A916U5Z0_9HYPH</name>
<comment type="cofactor">
    <cofactor evidence="1">
        <name>Mg(2+)</name>
        <dbReference type="ChEBI" id="CHEBI:18420"/>
    </cofactor>
</comment>
<dbReference type="EMBL" id="BMGG01000003">
    <property type="protein sequence ID" value="GGC61121.1"/>
    <property type="molecule type" value="Genomic_DNA"/>
</dbReference>
<organism evidence="4 5">
    <name type="scientific">Chelatococcus reniformis</name>
    <dbReference type="NCBI Taxonomy" id="1494448"/>
    <lineage>
        <taxon>Bacteria</taxon>
        <taxon>Pseudomonadati</taxon>
        <taxon>Pseudomonadota</taxon>
        <taxon>Alphaproteobacteria</taxon>
        <taxon>Hyphomicrobiales</taxon>
        <taxon>Chelatococcaceae</taxon>
        <taxon>Chelatococcus</taxon>
    </lineage>
</organism>
<accession>A0A916U5Z0</accession>
<keyword evidence="5" id="KW-1185">Reference proteome</keyword>
<dbReference type="InterPro" id="IPR000086">
    <property type="entry name" value="NUDIX_hydrolase_dom"/>
</dbReference>
<dbReference type="CDD" id="cd04688">
    <property type="entry name" value="NUDIX_Hydrolase"/>
    <property type="match status" value="1"/>
</dbReference>
<reference evidence="4" key="2">
    <citation type="submission" date="2020-09" db="EMBL/GenBank/DDBJ databases">
        <authorList>
            <person name="Sun Q."/>
            <person name="Zhou Y."/>
        </authorList>
    </citation>
    <scope>NUCLEOTIDE SEQUENCE</scope>
    <source>
        <strain evidence="4">CGMCC 1.12919</strain>
    </source>
</reference>
<dbReference type="SUPFAM" id="SSF55811">
    <property type="entry name" value="Nudix"/>
    <property type="match status" value="1"/>
</dbReference>
<dbReference type="AlphaFoldDB" id="A0A916U5Z0"/>
<protein>
    <submittedName>
        <fullName evidence="4">DNA mismatch repair protein MutT</fullName>
    </submittedName>
</protein>
<evidence type="ECO:0000256" key="2">
    <source>
        <dbReference type="ARBA" id="ARBA00022801"/>
    </source>
</evidence>
<feature type="domain" description="Nudix hydrolase" evidence="3">
    <location>
        <begin position="24"/>
        <end position="131"/>
    </location>
</feature>